<sequence>MMRAVMKQWLTNLLLAVGLLTIVTCPAAAQQITVAADGSGQFRSIQEAINSLPAQAAKPRTIFVKKGTYREQLYIDGKANLTLRGQSQKSTIITVSLAREAARCAGNQDDWGVATVNVRNAPDLTFENLTVVNSYGLDAPEQQEINCPTDPTGKKKLTKTTHQMALRTFAGSPRMKFVRCTFRAYGGDTVSPWDTEGGQFYFKDCTMEGGVDFYCPRGWAYAENCRFICHNTSAAIWHDGSGHKDSKTVLKNCRFEGDPGFKLGRYHRESQFYLIGCKFPQNMADADIYHAPSGPGTPVWGRRVYYSGCHRKGGDFAWHRDNLSTAEGAPTAKQINAAWTFGGRWNPESKTPGAQQAAPAAPAAPAVAVAQDSMAERMLVYQRAIGGWPKAVGEKKVDYSHPMTTAERAATRKDAGRKDATIDNNATTREITYLLGAFKRTSNPAYRQAAERGIRYLLLMQHKNGGFPQFYPDSSSYRAQITYNDNAMIRALRLLKGVADKQGDYALVDFSLVPQAQQAVQRGISCILRTQYVQKGKLTAWCAQHDRRTLLPCKARAFELASLSGMETVGIVEFLMDVDNPTPEIKRSIEAAVAWLNAVKMPGFAVKDVDDPAQPTGKDRRVVAEPGATLWARFYDLETNQPIYVGRDGVKHASLADIEHERRVGYAYNGTWPEKILVKAYPKWQHQWVNGKSRL</sequence>
<dbReference type="AlphaFoldDB" id="A0A3S0JFA0"/>
<protein>
    <submittedName>
        <fullName evidence="6">Pectate lyase</fullName>
        <ecNumber evidence="6">4.2.2.2</ecNumber>
    </submittedName>
</protein>
<gene>
    <name evidence="6" type="primary">pelA</name>
    <name evidence="6" type="ORF">EJV47_09555</name>
</gene>
<evidence type="ECO:0000256" key="4">
    <source>
        <dbReference type="SAM" id="SignalP"/>
    </source>
</evidence>
<feature type="domain" description="Pectinesterase catalytic" evidence="5">
    <location>
        <begin position="32"/>
        <end position="136"/>
    </location>
</feature>
<dbReference type="SUPFAM" id="SSF51126">
    <property type="entry name" value="Pectin lyase-like"/>
    <property type="match status" value="1"/>
</dbReference>
<evidence type="ECO:0000256" key="1">
    <source>
        <dbReference type="ARBA" id="ARBA00008891"/>
    </source>
</evidence>
<dbReference type="PANTHER" id="PTHR31321:SF57">
    <property type="entry name" value="PECTINESTERASE 53-RELATED"/>
    <property type="match status" value="1"/>
</dbReference>
<keyword evidence="3" id="KW-0063">Aspartyl esterase</keyword>
<dbReference type="Gene3D" id="2.160.20.10">
    <property type="entry name" value="Single-stranded right-handed beta-helix, Pectin lyase-like"/>
    <property type="match status" value="1"/>
</dbReference>
<organism evidence="6 7">
    <name type="scientific">Hymenobacter gummosus</name>
    <dbReference type="NCBI Taxonomy" id="1776032"/>
    <lineage>
        <taxon>Bacteria</taxon>
        <taxon>Pseudomonadati</taxon>
        <taxon>Bacteroidota</taxon>
        <taxon>Cytophagia</taxon>
        <taxon>Cytophagales</taxon>
        <taxon>Hymenobacteraceae</taxon>
        <taxon>Hymenobacter</taxon>
    </lineage>
</organism>
<dbReference type="PANTHER" id="PTHR31321">
    <property type="entry name" value="ACYL-COA THIOESTER HYDROLASE YBHC-RELATED"/>
    <property type="match status" value="1"/>
</dbReference>
<dbReference type="Gene3D" id="1.50.10.20">
    <property type="match status" value="1"/>
</dbReference>
<dbReference type="InterPro" id="IPR000070">
    <property type="entry name" value="Pectinesterase_cat"/>
</dbReference>
<dbReference type="EMBL" id="RXOF01000004">
    <property type="protein sequence ID" value="RTQ50852.1"/>
    <property type="molecule type" value="Genomic_DNA"/>
</dbReference>
<dbReference type="SUPFAM" id="SSF81853">
    <property type="entry name" value="Family 10 polysaccharide lyase"/>
    <property type="match status" value="1"/>
</dbReference>
<dbReference type="GO" id="GO:0042545">
    <property type="term" value="P:cell wall modification"/>
    <property type="evidence" value="ECO:0007669"/>
    <property type="project" value="InterPro"/>
</dbReference>
<keyword evidence="6" id="KW-0456">Lyase</keyword>
<feature type="signal peptide" evidence="4">
    <location>
        <begin position="1"/>
        <end position="29"/>
    </location>
</feature>
<comment type="caution">
    <text evidence="6">The sequence shown here is derived from an EMBL/GenBank/DDBJ whole genome shotgun (WGS) entry which is preliminary data.</text>
</comment>
<dbReference type="EC" id="4.2.2.2" evidence="6"/>
<dbReference type="InterPro" id="IPR011050">
    <property type="entry name" value="Pectin_lyase_fold/virulence"/>
</dbReference>
<evidence type="ECO:0000313" key="7">
    <source>
        <dbReference type="Proteomes" id="UP000282184"/>
    </source>
</evidence>
<evidence type="ECO:0000256" key="2">
    <source>
        <dbReference type="ARBA" id="ARBA00022801"/>
    </source>
</evidence>
<reference evidence="6 7" key="1">
    <citation type="submission" date="2018-12" db="EMBL/GenBank/DDBJ databases">
        <title>Hymenobacter gummosus sp. nov., isolated from a spring.</title>
        <authorList>
            <person name="Nie L."/>
        </authorList>
    </citation>
    <scope>NUCLEOTIDE SEQUENCE [LARGE SCALE GENOMIC DNA]</scope>
    <source>
        <strain evidence="6 7">KCTC 52166</strain>
    </source>
</reference>
<proteinExistence type="inferred from homology"/>
<comment type="similarity">
    <text evidence="1">Belongs to the pectinesterase family.</text>
</comment>
<dbReference type="OrthoDB" id="9804686at2"/>
<keyword evidence="4" id="KW-0732">Signal</keyword>
<dbReference type="GO" id="GO:0030599">
    <property type="term" value="F:pectinesterase activity"/>
    <property type="evidence" value="ECO:0007669"/>
    <property type="project" value="InterPro"/>
</dbReference>
<feature type="chain" id="PRO_5018660640" evidence="4">
    <location>
        <begin position="30"/>
        <end position="695"/>
    </location>
</feature>
<keyword evidence="7" id="KW-1185">Reference proteome</keyword>
<dbReference type="InterPro" id="IPR012334">
    <property type="entry name" value="Pectin_lyas_fold"/>
</dbReference>
<dbReference type="GO" id="GO:0030570">
    <property type="term" value="F:pectate lyase activity"/>
    <property type="evidence" value="ECO:0007669"/>
    <property type="project" value="UniProtKB-EC"/>
</dbReference>
<evidence type="ECO:0000313" key="6">
    <source>
        <dbReference type="EMBL" id="RTQ50852.1"/>
    </source>
</evidence>
<dbReference type="InterPro" id="IPR012669">
    <property type="entry name" value="Pectate_lyase"/>
</dbReference>
<name>A0A3S0JFA0_9BACT</name>
<accession>A0A3S0JFA0</accession>
<keyword evidence="2" id="KW-0378">Hydrolase</keyword>
<evidence type="ECO:0000259" key="5">
    <source>
        <dbReference type="Pfam" id="PF01095"/>
    </source>
</evidence>
<dbReference type="Proteomes" id="UP000282184">
    <property type="component" value="Unassembled WGS sequence"/>
</dbReference>
<evidence type="ECO:0000256" key="3">
    <source>
        <dbReference type="ARBA" id="ARBA00023085"/>
    </source>
</evidence>
<dbReference type="Pfam" id="PF01095">
    <property type="entry name" value="Pectinesterase"/>
    <property type="match status" value="1"/>
</dbReference>
<dbReference type="NCBIfam" id="TIGR02474">
    <property type="entry name" value="pec_lyase"/>
    <property type="match status" value="1"/>
</dbReference>
<dbReference type="Pfam" id="PF09492">
    <property type="entry name" value="Pec_lyase"/>
    <property type="match status" value="1"/>
</dbReference>